<sequence>MSMQRLAFKVRVRLLTTDAGGRKAPLRSDARLSWAIGNPTNNDARLYFSGELSPGASCDATLRPLLSEAWEHLSIGTVISMQEGARVVGQATITDLVIGVSAPPEVVRFVGAARRYCDFIQEGGVASLHERLSLARVMLLELYIGAVALPKGDEPEAIDESGPVPQAPSTWTAFEQFEHYWEIFDPYAGDEPVTGSLTEDLLDVYLDVCRGLSLWDSAQENAAIWEWRFSFDTHWGTHAIDALWSLHRACRNV</sequence>
<comment type="caution">
    <text evidence="1">The sequence shown here is derived from an EMBL/GenBank/DDBJ whole genome shotgun (WGS) entry which is preliminary data.</text>
</comment>
<dbReference type="EMBL" id="QFQP01000004">
    <property type="protein sequence ID" value="PZR16001.1"/>
    <property type="molecule type" value="Genomic_DNA"/>
</dbReference>
<organism evidence="1 2">
    <name type="scientific">Archangium gephyra</name>
    <dbReference type="NCBI Taxonomy" id="48"/>
    <lineage>
        <taxon>Bacteria</taxon>
        <taxon>Pseudomonadati</taxon>
        <taxon>Myxococcota</taxon>
        <taxon>Myxococcia</taxon>
        <taxon>Myxococcales</taxon>
        <taxon>Cystobacterineae</taxon>
        <taxon>Archangiaceae</taxon>
        <taxon>Archangium</taxon>
    </lineage>
</organism>
<evidence type="ECO:0000313" key="1">
    <source>
        <dbReference type="EMBL" id="PZR16001.1"/>
    </source>
</evidence>
<evidence type="ECO:0008006" key="3">
    <source>
        <dbReference type="Google" id="ProtNLM"/>
    </source>
</evidence>
<accession>A0A2W5VZ49</accession>
<name>A0A2W5VZ49_9BACT</name>
<reference evidence="1 2" key="1">
    <citation type="submission" date="2017-08" db="EMBL/GenBank/DDBJ databases">
        <title>Infants hospitalized years apart are colonized by the same room-sourced microbial strains.</title>
        <authorList>
            <person name="Brooks B."/>
            <person name="Olm M.R."/>
            <person name="Firek B.A."/>
            <person name="Baker R."/>
            <person name="Thomas B.C."/>
            <person name="Morowitz M.J."/>
            <person name="Banfield J.F."/>
        </authorList>
    </citation>
    <scope>NUCLEOTIDE SEQUENCE [LARGE SCALE GENOMIC DNA]</scope>
    <source>
        <strain evidence="1">S2_003_000_R2_14</strain>
    </source>
</reference>
<dbReference type="AlphaFoldDB" id="A0A2W5VZ49"/>
<evidence type="ECO:0000313" key="2">
    <source>
        <dbReference type="Proteomes" id="UP000249061"/>
    </source>
</evidence>
<dbReference type="Proteomes" id="UP000249061">
    <property type="component" value="Unassembled WGS sequence"/>
</dbReference>
<proteinExistence type="predicted"/>
<dbReference type="Pfam" id="PF16702">
    <property type="entry name" value="DUF5063"/>
    <property type="match status" value="1"/>
</dbReference>
<protein>
    <recommendedName>
        <fullName evidence="3">DUF5063 domain-containing protein</fullName>
    </recommendedName>
</protein>
<dbReference type="InterPro" id="IPR032025">
    <property type="entry name" value="DUF5063"/>
</dbReference>
<dbReference type="InterPro" id="IPR038312">
    <property type="entry name" value="DUF5063_sf"/>
</dbReference>
<gene>
    <name evidence="1" type="ORF">DI536_06780</name>
</gene>
<dbReference type="Gene3D" id="2.40.30.10">
    <property type="entry name" value="Translation factors"/>
    <property type="match status" value="1"/>
</dbReference>
<dbReference type="Gene3D" id="1.20.120.1550">
    <property type="entry name" value="Protein of unknown function DUF5063"/>
    <property type="match status" value="1"/>
</dbReference>